<gene>
    <name evidence="1" type="ORF">V8Q02_27110</name>
</gene>
<sequence>MKLGWQPRKWLEKKSKRGNRGYPMGTIAYYGPDNRRASKAAVSIIPALHADPADLRRWFAETGDLRMDETVIAEIAAFLRENEVKSVVMVDAIIGCPHEEGIDYPSGEACPECSYWKGRNRWTGKLESS</sequence>
<keyword evidence="2" id="KW-1185">Reference proteome</keyword>
<name>A0ABU8CSD0_9HYPH</name>
<evidence type="ECO:0000313" key="2">
    <source>
        <dbReference type="Proteomes" id="UP001531129"/>
    </source>
</evidence>
<dbReference type="EMBL" id="JBAMYC010000017">
    <property type="protein sequence ID" value="MEI1251641.1"/>
    <property type="molecule type" value="Genomic_DNA"/>
</dbReference>
<accession>A0ABU8CSD0</accession>
<reference evidence="1 2" key="1">
    <citation type="submission" date="2024-01" db="EMBL/GenBank/DDBJ databases">
        <title>Draft genome sequences of three bacterial strains isolated from Acacia saligna represent a potential new species within the genus Rhizobium.</title>
        <authorList>
            <person name="Tambong J.T."/>
            <person name="Mnasri B."/>
        </authorList>
    </citation>
    <scope>NUCLEOTIDE SEQUENCE [LARGE SCALE GENOMIC DNA]</scope>
    <source>
        <strain evidence="1 2">1AS12I</strain>
    </source>
</reference>
<comment type="caution">
    <text evidence="1">The sequence shown here is derived from an EMBL/GenBank/DDBJ whole genome shotgun (WGS) entry which is preliminary data.</text>
</comment>
<evidence type="ECO:0000313" key="1">
    <source>
        <dbReference type="EMBL" id="MEI1251641.1"/>
    </source>
</evidence>
<organism evidence="1 2">
    <name type="scientific">Rhizobium aouanii</name>
    <dbReference type="NCBI Taxonomy" id="3118145"/>
    <lineage>
        <taxon>Bacteria</taxon>
        <taxon>Pseudomonadati</taxon>
        <taxon>Pseudomonadota</taxon>
        <taxon>Alphaproteobacteria</taxon>
        <taxon>Hyphomicrobiales</taxon>
        <taxon>Rhizobiaceae</taxon>
        <taxon>Rhizobium/Agrobacterium group</taxon>
        <taxon>Rhizobium</taxon>
    </lineage>
</organism>
<dbReference type="Proteomes" id="UP001531129">
    <property type="component" value="Unassembled WGS sequence"/>
</dbReference>
<protein>
    <submittedName>
        <fullName evidence="1">Uncharacterized protein</fullName>
    </submittedName>
</protein>
<dbReference type="RefSeq" id="WP_335914934.1">
    <property type="nucleotide sequence ID" value="NZ_JBAMYB010000017.1"/>
</dbReference>
<proteinExistence type="predicted"/>